<sequence>MNAAARVRALGPRRWVPGGFTMIAVPYSWYRPKSPST</sequence>
<accession>A0A0U0SN64</accession>
<dbReference type="AlphaFoldDB" id="A0A0U0SN64"/>
<reference evidence="2" key="1">
    <citation type="submission" date="2015-03" db="EMBL/GenBank/DDBJ databases">
        <authorList>
            <consortium name="Pathogen Informatics"/>
        </authorList>
    </citation>
    <scope>NUCLEOTIDE SEQUENCE [LARGE SCALE GENOMIC DNA]</scope>
    <source>
        <strain evidence="2">K00500041</strain>
    </source>
</reference>
<evidence type="ECO:0000313" key="1">
    <source>
        <dbReference type="EMBL" id="COW89558.1"/>
    </source>
</evidence>
<organism evidence="1 2">
    <name type="scientific">Mycobacterium tuberculosis</name>
    <dbReference type="NCBI Taxonomy" id="1773"/>
    <lineage>
        <taxon>Bacteria</taxon>
        <taxon>Bacillati</taxon>
        <taxon>Actinomycetota</taxon>
        <taxon>Actinomycetes</taxon>
        <taxon>Mycobacteriales</taxon>
        <taxon>Mycobacteriaceae</taxon>
        <taxon>Mycobacterium</taxon>
        <taxon>Mycobacterium tuberculosis complex</taxon>
    </lineage>
</organism>
<protein>
    <submittedName>
        <fullName evidence="1">Uncharacterized protein</fullName>
    </submittedName>
</protein>
<evidence type="ECO:0000313" key="2">
    <source>
        <dbReference type="Proteomes" id="UP000038802"/>
    </source>
</evidence>
<proteinExistence type="predicted"/>
<gene>
    <name evidence="1" type="ORF">ERS007703_04410</name>
</gene>
<name>A0A0U0SN64_MYCTX</name>
<dbReference type="EMBL" id="CSAE01000772">
    <property type="protein sequence ID" value="COW89558.1"/>
    <property type="molecule type" value="Genomic_DNA"/>
</dbReference>
<dbReference type="Proteomes" id="UP000038802">
    <property type="component" value="Unassembled WGS sequence"/>
</dbReference>